<feature type="compositionally biased region" description="Pro residues" evidence="1">
    <location>
        <begin position="49"/>
        <end position="64"/>
    </location>
</feature>
<evidence type="ECO:0000313" key="3">
    <source>
        <dbReference type="Proteomes" id="UP001437256"/>
    </source>
</evidence>
<feature type="compositionally biased region" description="Low complexity" evidence="1">
    <location>
        <begin position="397"/>
        <end position="414"/>
    </location>
</feature>
<dbReference type="EMBL" id="JBBXMP010000123">
    <property type="protein sequence ID" value="KAL0061782.1"/>
    <property type="molecule type" value="Genomic_DNA"/>
</dbReference>
<feature type="compositionally biased region" description="Low complexity" evidence="1">
    <location>
        <begin position="295"/>
        <end position="309"/>
    </location>
</feature>
<evidence type="ECO:0000313" key="2">
    <source>
        <dbReference type="EMBL" id="KAL0061782.1"/>
    </source>
</evidence>
<comment type="caution">
    <text evidence="2">The sequence shown here is derived from an EMBL/GenBank/DDBJ whole genome shotgun (WGS) entry which is preliminary data.</text>
</comment>
<organism evidence="2 3">
    <name type="scientific">Marasmius tenuissimus</name>
    <dbReference type="NCBI Taxonomy" id="585030"/>
    <lineage>
        <taxon>Eukaryota</taxon>
        <taxon>Fungi</taxon>
        <taxon>Dikarya</taxon>
        <taxon>Basidiomycota</taxon>
        <taxon>Agaricomycotina</taxon>
        <taxon>Agaricomycetes</taxon>
        <taxon>Agaricomycetidae</taxon>
        <taxon>Agaricales</taxon>
        <taxon>Marasmiineae</taxon>
        <taxon>Marasmiaceae</taxon>
        <taxon>Marasmius</taxon>
    </lineage>
</organism>
<feature type="compositionally biased region" description="Polar residues" evidence="1">
    <location>
        <begin position="66"/>
        <end position="81"/>
    </location>
</feature>
<feature type="compositionally biased region" description="Polar residues" evidence="1">
    <location>
        <begin position="374"/>
        <end position="396"/>
    </location>
</feature>
<sequence length="525" mass="54499">MNLRSESPDPIDDTPKANSKIRLVGNGRSHTETLPLPMPSPTRARNPNVFPPVQQPNPQAPAPRSPTYSSAHPYSAGQQATRSDHELSVPQSPPARPNSRNGSRLPVPPTLMAAHHRNSSSTSLVSTMGGYAGGVSGGMAGNRPLSGSFGDLTFGGRSPTSPTSPGFGHGRAGSGSGYFTGSYEANGLGVEQHRTGSSGASWGGYPPSMATGLEHHRTGSSSGHGHRRTPSGGSWVPAAAFEGAGGTGLLPPPSRRASHARSHSYDHIPQPHYQEKEEEDDTIYTGYGGVRRRVPSNSPSSTTTSFPQSRPLPVPVPRHPSRSSTSFVAAPSRPYSAMGYPYAASFAQSEAHLRSQSTGGLSMAAGDPSYFIGAQSTGSATSWVGSQPTGASSIPTSAISDSQLSSPISPSKSKNPVGTDPGSGRRKLTKSPSDKDRSLSPSKGDVSPTKSGGFKLFGKKKDKGIMNGDGVFVAGIGGAVSSPEKKEKRSSSPLKKLGLTLRSLSPKKGQDSPTKKPEALLWSAP</sequence>
<dbReference type="Proteomes" id="UP001437256">
    <property type="component" value="Unassembled WGS sequence"/>
</dbReference>
<evidence type="ECO:0000256" key="1">
    <source>
        <dbReference type="SAM" id="MobiDB-lite"/>
    </source>
</evidence>
<protein>
    <submittedName>
        <fullName evidence="2">Uncharacterized protein</fullName>
    </submittedName>
</protein>
<gene>
    <name evidence="2" type="ORF">AAF712_011387</name>
</gene>
<reference evidence="2 3" key="1">
    <citation type="submission" date="2024-05" db="EMBL/GenBank/DDBJ databases">
        <title>A draft genome resource for the thread blight pathogen Marasmius tenuissimus strain MS-2.</title>
        <authorList>
            <person name="Yulfo-Soto G.E."/>
            <person name="Baruah I.K."/>
            <person name="Amoako-Attah I."/>
            <person name="Bukari Y."/>
            <person name="Meinhardt L.W."/>
            <person name="Bailey B.A."/>
            <person name="Cohen S.P."/>
        </authorList>
    </citation>
    <scope>NUCLEOTIDE SEQUENCE [LARGE SCALE GENOMIC DNA]</scope>
    <source>
        <strain evidence="2 3">MS-2</strain>
    </source>
</reference>
<feature type="region of interest" description="Disordered" evidence="1">
    <location>
        <begin position="194"/>
        <end position="233"/>
    </location>
</feature>
<feature type="region of interest" description="Disordered" evidence="1">
    <location>
        <begin position="245"/>
        <end position="333"/>
    </location>
</feature>
<proteinExistence type="predicted"/>
<feature type="compositionally biased region" description="Basic and acidic residues" evidence="1">
    <location>
        <begin position="508"/>
        <end position="518"/>
    </location>
</feature>
<name>A0ABR2ZN18_9AGAR</name>
<accession>A0ABR2ZN18</accession>
<feature type="region of interest" description="Disordered" evidence="1">
    <location>
        <begin position="1"/>
        <end position="124"/>
    </location>
</feature>
<feature type="region of interest" description="Disordered" evidence="1">
    <location>
        <begin position="349"/>
        <end position="525"/>
    </location>
</feature>
<keyword evidence="3" id="KW-1185">Reference proteome</keyword>